<dbReference type="GO" id="GO:0005886">
    <property type="term" value="C:plasma membrane"/>
    <property type="evidence" value="ECO:0007669"/>
    <property type="project" value="UniProtKB-SubCell"/>
</dbReference>
<dbReference type="Gene3D" id="1.10.3720.10">
    <property type="entry name" value="MetI-like"/>
    <property type="match status" value="1"/>
</dbReference>
<evidence type="ECO:0000256" key="6">
    <source>
        <dbReference type="ARBA" id="ARBA00023136"/>
    </source>
</evidence>
<dbReference type="Pfam" id="PF19300">
    <property type="entry name" value="BPD_transp_1_N"/>
    <property type="match status" value="1"/>
</dbReference>
<keyword evidence="6 7" id="KW-0472">Membrane</keyword>
<feature type="transmembrane region" description="Helical" evidence="7">
    <location>
        <begin position="100"/>
        <end position="123"/>
    </location>
</feature>
<feature type="transmembrane region" description="Helical" evidence="7">
    <location>
        <begin position="135"/>
        <end position="159"/>
    </location>
</feature>
<dbReference type="KEGG" id="daa:AKL17_3838"/>
<keyword evidence="2 7" id="KW-0813">Transport</keyword>
<feature type="domain" description="ABC transmembrane type-1" evidence="8">
    <location>
        <begin position="96"/>
        <end position="302"/>
    </location>
</feature>
<dbReference type="EMBL" id="CP012661">
    <property type="protein sequence ID" value="AMY71060.1"/>
    <property type="molecule type" value="Genomic_DNA"/>
</dbReference>
<dbReference type="OrthoDB" id="9807402at2"/>
<proteinExistence type="inferred from homology"/>
<dbReference type="InterPro" id="IPR045621">
    <property type="entry name" value="BPD_transp_1_N"/>
</dbReference>
<evidence type="ECO:0000256" key="1">
    <source>
        <dbReference type="ARBA" id="ARBA00004651"/>
    </source>
</evidence>
<gene>
    <name evidence="9" type="ORF">AKL17_3838</name>
</gene>
<feature type="transmembrane region" description="Helical" evidence="7">
    <location>
        <begin position="179"/>
        <end position="198"/>
    </location>
</feature>
<protein>
    <submittedName>
        <fullName evidence="9">Binding-protein-dependent transporters inner membrane component</fullName>
    </submittedName>
</protein>
<evidence type="ECO:0000256" key="5">
    <source>
        <dbReference type="ARBA" id="ARBA00022989"/>
    </source>
</evidence>
<feature type="transmembrane region" description="Helical" evidence="7">
    <location>
        <begin position="283"/>
        <end position="309"/>
    </location>
</feature>
<dbReference type="RefSeq" id="WP_066815892.1">
    <property type="nucleotide sequence ID" value="NZ_CP012661.1"/>
</dbReference>
<dbReference type="PANTHER" id="PTHR43163:SF6">
    <property type="entry name" value="DIPEPTIDE TRANSPORT SYSTEM PERMEASE PROTEIN DPPB-RELATED"/>
    <property type="match status" value="1"/>
</dbReference>
<feature type="transmembrane region" description="Helical" evidence="7">
    <location>
        <begin position="237"/>
        <end position="263"/>
    </location>
</feature>
<dbReference type="STRING" id="1335048.AKL17_3838"/>
<dbReference type="PANTHER" id="PTHR43163">
    <property type="entry name" value="DIPEPTIDE TRANSPORT SYSTEM PERMEASE PROTEIN DPPB-RELATED"/>
    <property type="match status" value="1"/>
</dbReference>
<evidence type="ECO:0000313" key="9">
    <source>
        <dbReference type="EMBL" id="AMY71060.1"/>
    </source>
</evidence>
<evidence type="ECO:0000259" key="8">
    <source>
        <dbReference type="PROSITE" id="PS50928"/>
    </source>
</evidence>
<keyword evidence="5 7" id="KW-1133">Transmembrane helix</keyword>
<organism evidence="9 10">
    <name type="scientific">Frigidibacter mobilis</name>
    <dbReference type="NCBI Taxonomy" id="1335048"/>
    <lineage>
        <taxon>Bacteria</taxon>
        <taxon>Pseudomonadati</taxon>
        <taxon>Pseudomonadota</taxon>
        <taxon>Alphaproteobacteria</taxon>
        <taxon>Rhodobacterales</taxon>
        <taxon>Paracoccaceae</taxon>
        <taxon>Frigidibacter</taxon>
    </lineage>
</organism>
<dbReference type="Proteomes" id="UP000076128">
    <property type="component" value="Chromosome"/>
</dbReference>
<keyword evidence="10" id="KW-1185">Reference proteome</keyword>
<feature type="transmembrane region" description="Helical" evidence="7">
    <location>
        <begin position="12"/>
        <end position="31"/>
    </location>
</feature>
<dbReference type="PATRIC" id="fig|1335048.3.peg.3979"/>
<name>A0A159Z8Q8_9RHOB</name>
<keyword evidence="4 7" id="KW-0812">Transmembrane</keyword>
<evidence type="ECO:0000256" key="2">
    <source>
        <dbReference type="ARBA" id="ARBA00022448"/>
    </source>
</evidence>
<dbReference type="AlphaFoldDB" id="A0A159Z8Q8"/>
<keyword evidence="3" id="KW-1003">Cell membrane</keyword>
<dbReference type="InterPro" id="IPR000515">
    <property type="entry name" value="MetI-like"/>
</dbReference>
<dbReference type="PROSITE" id="PS50928">
    <property type="entry name" value="ABC_TM1"/>
    <property type="match status" value="1"/>
</dbReference>
<dbReference type="CDD" id="cd06261">
    <property type="entry name" value="TM_PBP2"/>
    <property type="match status" value="1"/>
</dbReference>
<evidence type="ECO:0000256" key="3">
    <source>
        <dbReference type="ARBA" id="ARBA00022475"/>
    </source>
</evidence>
<evidence type="ECO:0000256" key="7">
    <source>
        <dbReference type="RuleBase" id="RU363032"/>
    </source>
</evidence>
<dbReference type="GO" id="GO:0071916">
    <property type="term" value="F:dipeptide transmembrane transporter activity"/>
    <property type="evidence" value="ECO:0007669"/>
    <property type="project" value="TreeGrafter"/>
</dbReference>
<accession>A0A159Z8Q8</accession>
<dbReference type="SUPFAM" id="SSF161098">
    <property type="entry name" value="MetI-like"/>
    <property type="match status" value="1"/>
</dbReference>
<comment type="subcellular location">
    <subcellularLocation>
        <location evidence="1 7">Cell membrane</location>
        <topology evidence="1 7">Multi-pass membrane protein</topology>
    </subcellularLocation>
</comment>
<sequence length="316" mass="33890">MTLAYLLRRLGAIAIVLAIVTLAVFSITMVLPGNAALMILGEHATADSLAAMERQLGLDRPVWVQYGAWVWGVLHGDFGMSLRLSLPVAQVVGDAFWNSAWLALIALAGVTIIAIPLGVLAALKRGSAWDLGIGLLSYVGTAMPEFVTATLLLILLASPEWPLFPAGGFVAPSESLAGFLRHVTLPAATLGLILMAHISRQVRSEMSEVLASDHVRAARLKGLRARRVIWRHALPNAMAPAVAVISLDIGYLLGGIIVVEEIFAWPGMGRTLIYALQNRDLPVIQAITLTLAVVYALSNLLSDIVIAWLDPRVRHA</sequence>
<evidence type="ECO:0000313" key="10">
    <source>
        <dbReference type="Proteomes" id="UP000076128"/>
    </source>
</evidence>
<dbReference type="InterPro" id="IPR035906">
    <property type="entry name" value="MetI-like_sf"/>
</dbReference>
<evidence type="ECO:0000256" key="4">
    <source>
        <dbReference type="ARBA" id="ARBA00022692"/>
    </source>
</evidence>
<reference evidence="9 10" key="1">
    <citation type="submission" date="2015-09" db="EMBL/GenBank/DDBJ databases">
        <title>Complete genome sequence of Defluviimonas alba cai42t isolated from an oilfield in Xinjiang.</title>
        <authorList>
            <person name="Geng S."/>
            <person name="Pan X."/>
            <person name="Wu X."/>
        </authorList>
    </citation>
    <scope>NUCLEOTIDE SEQUENCE [LARGE SCALE GENOMIC DNA]</scope>
    <source>
        <strain evidence="10">cai42</strain>
    </source>
</reference>
<comment type="similarity">
    <text evidence="7">Belongs to the binding-protein-dependent transport system permease family.</text>
</comment>
<dbReference type="Pfam" id="PF00528">
    <property type="entry name" value="BPD_transp_1"/>
    <property type="match status" value="1"/>
</dbReference>